<dbReference type="EMBL" id="JACSEA010000004">
    <property type="protein sequence ID" value="KAF7402628.1"/>
    <property type="molecule type" value="Genomic_DNA"/>
</dbReference>
<reference evidence="1" key="1">
    <citation type="journal article" date="2020" name="G3 (Bethesda)">
        <title>High-Quality Assemblies for Three Invasive Social Wasps from the &lt;i&gt;Vespula&lt;/i&gt; Genus.</title>
        <authorList>
            <person name="Harrop T.W.R."/>
            <person name="Guhlin J."/>
            <person name="McLaughlin G.M."/>
            <person name="Permina E."/>
            <person name="Stockwell P."/>
            <person name="Gilligan J."/>
            <person name="Le Lec M.F."/>
            <person name="Gruber M.A.M."/>
            <person name="Quinn O."/>
            <person name="Lovegrove M."/>
            <person name="Duncan E.J."/>
            <person name="Remnant E.J."/>
            <person name="Van Eeckhoven J."/>
            <person name="Graham B."/>
            <person name="Knapp R.A."/>
            <person name="Langford K.W."/>
            <person name="Kronenberg Z."/>
            <person name="Press M.O."/>
            <person name="Eacker S.M."/>
            <person name="Wilson-Rankin E.E."/>
            <person name="Purcell J."/>
            <person name="Lester P.J."/>
            <person name="Dearden P.K."/>
        </authorList>
    </citation>
    <scope>NUCLEOTIDE SEQUENCE</scope>
    <source>
        <strain evidence="1">Marl-1</strain>
    </source>
</reference>
<organism evidence="1 2">
    <name type="scientific">Vespula vulgaris</name>
    <name type="common">Yellow jacket</name>
    <name type="synonym">Wasp</name>
    <dbReference type="NCBI Taxonomy" id="7454"/>
    <lineage>
        <taxon>Eukaryota</taxon>
        <taxon>Metazoa</taxon>
        <taxon>Ecdysozoa</taxon>
        <taxon>Arthropoda</taxon>
        <taxon>Hexapoda</taxon>
        <taxon>Insecta</taxon>
        <taxon>Pterygota</taxon>
        <taxon>Neoptera</taxon>
        <taxon>Endopterygota</taxon>
        <taxon>Hymenoptera</taxon>
        <taxon>Apocrita</taxon>
        <taxon>Aculeata</taxon>
        <taxon>Vespoidea</taxon>
        <taxon>Vespidae</taxon>
        <taxon>Vespinae</taxon>
        <taxon>Vespula</taxon>
    </lineage>
</organism>
<name>A0A834K9N2_VESVU</name>
<proteinExistence type="predicted"/>
<evidence type="ECO:0000313" key="1">
    <source>
        <dbReference type="EMBL" id="KAF7402628.1"/>
    </source>
</evidence>
<dbReference type="Proteomes" id="UP000614350">
    <property type="component" value="Unassembled WGS sequence"/>
</dbReference>
<keyword evidence="2" id="KW-1185">Reference proteome</keyword>
<gene>
    <name evidence="1" type="ORF">HZH66_004895</name>
</gene>
<sequence length="86" mass="9947">MQDVSRNDKKFCEDLHTGIDIRRKPKFGRRNSNVSGALFSIAAFNDTYAYDSNGEKWSLVMCDVNITGPLIDIDNYWISFPLYFDE</sequence>
<dbReference type="AlphaFoldDB" id="A0A834K9N2"/>
<accession>A0A834K9N2</accession>
<protein>
    <submittedName>
        <fullName evidence="1">Uncharacterized protein</fullName>
    </submittedName>
</protein>
<comment type="caution">
    <text evidence="1">The sequence shown here is derived from an EMBL/GenBank/DDBJ whole genome shotgun (WGS) entry which is preliminary data.</text>
</comment>
<evidence type="ECO:0000313" key="2">
    <source>
        <dbReference type="Proteomes" id="UP000614350"/>
    </source>
</evidence>